<comment type="caution">
    <text evidence="2">The sequence shown here is derived from an EMBL/GenBank/DDBJ whole genome shotgun (WGS) entry which is preliminary data.</text>
</comment>
<feature type="compositionally biased region" description="Gly residues" evidence="1">
    <location>
        <begin position="165"/>
        <end position="177"/>
    </location>
</feature>
<dbReference type="EMBL" id="JWZX01001702">
    <property type="protein sequence ID" value="KOO32712.1"/>
    <property type="molecule type" value="Genomic_DNA"/>
</dbReference>
<evidence type="ECO:0000313" key="3">
    <source>
        <dbReference type="Proteomes" id="UP000037460"/>
    </source>
</evidence>
<sequence>MVRHQKANYDHVQGHLRTMNERRPNRYILQAQANQALQQLSALVPMLGHDEVQQLQQRFPGIALGELAGPPPTKKVPPPAALGSPRLPTIESPRHTQQKLEGAVNKSGRARRKGQRAVRVLGHGRGYRARGDAPEPYLYTDVRQLLMPIETTWLAPDEDPDGESSGAGGPGSPGSRGGVKFVRMQTPLDELDEHPPPSTALDVLEEHPLPSSGMPSANGIVGGVGDGQPPQTLWESNGQPPQTLWESNPASLAPPRLLRQQPVTTLLERRHQSLDGLIGLLHSLARVRHAASRLPHSVATAYQERLQHAIGWYRVTTCELVERIDYGRRQGEYGKPTLKRIPTGEWRQVYPPIILDRVNVLLSIGRGDLTFAPLPAAADPLLLLWFSTQVNEWCNPAEGGVQPELLAPQCMHSLLELARMQSAHELVLHEAELYGLTPLPESPYSARENELGLIFEMLLYGAPGRYVELARRMRAATLLLAARTSASRCIGRMLRGWIARAQIRAYRAAMVVQAIYRRWKKVSVMRARRRREHDELASKPLPASPKSPHSSKGARAGARWGRASRILAKNGELQQKKWMAKVQSIIDPKSPEEGAGAGDTLSTALSVHLDRSTAPAAARAGAIGYVNEEHSQEHSQEPMDEEEQRIADAAARIQARMRGLNAQREVVRLAQAAEKLIEDLRNPICAEKADVVCRAYRAKAAFSTLLLKAFKQRMMGILMHSAETDLIKGGGCPPSVWRMAVEGVRSRCVLALSPIESDYEVKSKHHREYEALQIEHERLTGRLQFWEGLREGSLPDHFCCLRTLDASGAIARAKEHHESLVAQRALALPEGMAPSMFVWRLAGLVRALVELQVAVAGSGSELHELEAYERQLRSHLAHMGCPDPAHMEAEPPMTSDPDRIHMQTKSSQFRASSIAAASARTRGGAAAAEGLGETDVSAAQRERAQAARARLQAAKQSSPTMAAGAVAGSLDPVGSTPTAPHAEELGHPRERRVSKQGEPSAAPGVALEETIAAAKSEIVKLEAVRELLI</sequence>
<proteinExistence type="predicted"/>
<feature type="region of interest" description="Disordered" evidence="1">
    <location>
        <begin position="235"/>
        <end position="254"/>
    </location>
</feature>
<feature type="compositionally biased region" description="Low complexity" evidence="1">
    <location>
        <begin position="538"/>
        <end position="559"/>
    </location>
</feature>
<accession>A0A0M0K282</accession>
<dbReference type="Proteomes" id="UP000037460">
    <property type="component" value="Unassembled WGS sequence"/>
</dbReference>
<keyword evidence="3" id="KW-1185">Reference proteome</keyword>
<dbReference type="AlphaFoldDB" id="A0A0M0K282"/>
<feature type="compositionally biased region" description="Polar residues" evidence="1">
    <location>
        <begin position="235"/>
        <end position="250"/>
    </location>
</feature>
<dbReference type="PROSITE" id="PS50096">
    <property type="entry name" value="IQ"/>
    <property type="match status" value="1"/>
</dbReference>
<reference evidence="3" key="1">
    <citation type="journal article" date="2015" name="PLoS Genet.">
        <title>Genome Sequence and Transcriptome Analyses of Chrysochromulina tobin: Metabolic Tools for Enhanced Algal Fitness in the Prominent Order Prymnesiales (Haptophyceae).</title>
        <authorList>
            <person name="Hovde B.T."/>
            <person name="Deodato C.R."/>
            <person name="Hunsperger H.M."/>
            <person name="Ryken S.A."/>
            <person name="Yost W."/>
            <person name="Jha R.K."/>
            <person name="Patterson J."/>
            <person name="Monnat R.J. Jr."/>
            <person name="Barlow S.B."/>
            <person name="Starkenburg S.R."/>
            <person name="Cattolico R.A."/>
        </authorList>
    </citation>
    <scope>NUCLEOTIDE SEQUENCE</scope>
    <source>
        <strain evidence="3">CCMP291</strain>
    </source>
</reference>
<name>A0A0M0K282_9EUKA</name>
<feature type="region of interest" description="Disordered" evidence="1">
    <location>
        <begin position="89"/>
        <end position="116"/>
    </location>
</feature>
<protein>
    <submittedName>
        <fullName evidence="2">Uncharacterized protein</fullName>
    </submittedName>
</protein>
<feature type="region of interest" description="Disordered" evidence="1">
    <location>
        <begin position="154"/>
        <end position="180"/>
    </location>
</feature>
<feature type="compositionally biased region" description="Basic and acidic residues" evidence="1">
    <location>
        <begin position="981"/>
        <end position="995"/>
    </location>
</feature>
<evidence type="ECO:0000313" key="2">
    <source>
        <dbReference type="EMBL" id="KOO32712.1"/>
    </source>
</evidence>
<feature type="region of interest" description="Disordered" evidence="1">
    <location>
        <begin position="952"/>
        <end position="1003"/>
    </location>
</feature>
<organism evidence="2 3">
    <name type="scientific">Chrysochromulina tobinii</name>
    <dbReference type="NCBI Taxonomy" id="1460289"/>
    <lineage>
        <taxon>Eukaryota</taxon>
        <taxon>Haptista</taxon>
        <taxon>Haptophyta</taxon>
        <taxon>Prymnesiophyceae</taxon>
        <taxon>Prymnesiales</taxon>
        <taxon>Chrysochromulinaceae</taxon>
        <taxon>Chrysochromulina</taxon>
    </lineage>
</organism>
<gene>
    <name evidence="2" type="ORF">Ctob_006511</name>
</gene>
<evidence type="ECO:0000256" key="1">
    <source>
        <dbReference type="SAM" id="MobiDB-lite"/>
    </source>
</evidence>
<feature type="region of interest" description="Disordered" evidence="1">
    <location>
        <begin position="530"/>
        <end position="559"/>
    </location>
</feature>